<evidence type="ECO:0000256" key="2">
    <source>
        <dbReference type="ARBA" id="ARBA00013807"/>
    </source>
</evidence>
<evidence type="ECO:0000256" key="4">
    <source>
        <dbReference type="SAM" id="MobiDB-lite"/>
    </source>
</evidence>
<dbReference type="InterPro" id="IPR018791">
    <property type="entry name" value="UV_resistance/autophagy_Atg14"/>
</dbReference>
<dbReference type="AlphaFoldDB" id="A0AAN6IRA1"/>
<feature type="region of interest" description="Disordered" evidence="4">
    <location>
        <begin position="607"/>
        <end position="640"/>
    </location>
</feature>
<proteinExistence type="inferred from homology"/>
<dbReference type="PANTHER" id="PTHR15157:SF5">
    <property type="entry name" value="UV RADIATION RESISTANCE-ASSOCIATED GENE PROTEIN"/>
    <property type="match status" value="1"/>
</dbReference>
<gene>
    <name evidence="5" type="ORF">HRR80_008266</name>
</gene>
<dbReference type="GO" id="GO:0005768">
    <property type="term" value="C:endosome"/>
    <property type="evidence" value="ECO:0007669"/>
    <property type="project" value="TreeGrafter"/>
</dbReference>
<evidence type="ECO:0000313" key="5">
    <source>
        <dbReference type="EMBL" id="KAJ8987632.1"/>
    </source>
</evidence>
<evidence type="ECO:0000256" key="3">
    <source>
        <dbReference type="ARBA" id="ARBA00023054"/>
    </source>
</evidence>
<dbReference type="Pfam" id="PF10186">
    <property type="entry name" value="ATG14"/>
    <property type="match status" value="1"/>
</dbReference>
<organism evidence="5 6">
    <name type="scientific">Exophiala dermatitidis</name>
    <name type="common">Black yeast-like fungus</name>
    <name type="synonym">Wangiella dermatitidis</name>
    <dbReference type="NCBI Taxonomy" id="5970"/>
    <lineage>
        <taxon>Eukaryota</taxon>
        <taxon>Fungi</taxon>
        <taxon>Dikarya</taxon>
        <taxon>Ascomycota</taxon>
        <taxon>Pezizomycotina</taxon>
        <taxon>Eurotiomycetes</taxon>
        <taxon>Chaetothyriomycetidae</taxon>
        <taxon>Chaetothyriales</taxon>
        <taxon>Herpotrichiellaceae</taxon>
        <taxon>Exophiala</taxon>
    </lineage>
</organism>
<dbReference type="GO" id="GO:0035493">
    <property type="term" value="P:SNARE complex assembly"/>
    <property type="evidence" value="ECO:0007669"/>
    <property type="project" value="TreeGrafter"/>
</dbReference>
<name>A0AAN6IRA1_EXODE</name>
<feature type="region of interest" description="Disordered" evidence="4">
    <location>
        <begin position="359"/>
        <end position="380"/>
    </location>
</feature>
<evidence type="ECO:0000256" key="1">
    <source>
        <dbReference type="ARBA" id="ARBA00009574"/>
    </source>
</evidence>
<protein>
    <recommendedName>
        <fullName evidence="2">Autophagy-related protein 14</fullName>
    </recommendedName>
</protein>
<accession>A0AAN6IRA1</accession>
<dbReference type="EMBL" id="JAJGCB010000023">
    <property type="protein sequence ID" value="KAJ8987632.1"/>
    <property type="molecule type" value="Genomic_DNA"/>
</dbReference>
<dbReference type="Proteomes" id="UP001161757">
    <property type="component" value="Unassembled WGS sequence"/>
</dbReference>
<evidence type="ECO:0000313" key="6">
    <source>
        <dbReference type="Proteomes" id="UP001161757"/>
    </source>
</evidence>
<reference evidence="5" key="1">
    <citation type="submission" date="2023-01" db="EMBL/GenBank/DDBJ databases">
        <title>Exophiala dermititidis isolated from Cystic Fibrosis Patient.</title>
        <authorList>
            <person name="Kurbessoian T."/>
            <person name="Crocker A."/>
            <person name="Murante D."/>
            <person name="Hogan D.A."/>
            <person name="Stajich J.E."/>
        </authorList>
    </citation>
    <scope>NUCLEOTIDE SEQUENCE</scope>
    <source>
        <strain evidence="5">Ex8</strain>
    </source>
</reference>
<keyword evidence="3" id="KW-0175">Coiled coil</keyword>
<dbReference type="GO" id="GO:0000149">
    <property type="term" value="F:SNARE binding"/>
    <property type="evidence" value="ECO:0007669"/>
    <property type="project" value="TreeGrafter"/>
</dbReference>
<comment type="caution">
    <text evidence="5">The sequence shown here is derived from an EMBL/GenBank/DDBJ whole genome shotgun (WGS) entry which is preliminary data.</text>
</comment>
<comment type="similarity">
    <text evidence="1">Belongs to the ATG14 family.</text>
</comment>
<feature type="region of interest" description="Disordered" evidence="4">
    <location>
        <begin position="94"/>
        <end position="134"/>
    </location>
</feature>
<dbReference type="GO" id="GO:0000323">
    <property type="term" value="C:lytic vacuole"/>
    <property type="evidence" value="ECO:0007669"/>
    <property type="project" value="TreeGrafter"/>
</dbReference>
<sequence length="640" mass="70727">MAEHADDSTAAAKARSERPFLYPWNRRLRHLHGVSLRNLHVTAPSPRRHAKTITDDDAPYSLASPAKRALHSDTKPLTQSRSFTDLASALDDASSQSRLHKAATSYEKNEIQSNGPGGGRLRRSSTLHWGSASPQARQSKLEDIVVSRLADSWISVHCPGTPEPVYISEEIERSMNPSFAFFDLDGSGPQVLRSDECTIRVWARRAKTEGYCLLVELDVNLRSLQFIGRKLESFHHPLPENCILLHLSDGIYTSFTDLPADAHTLVDHAVDHRDGSSKPGSSFDALMQLANLDDCIQDAIKVRAQIEDDINKILAEAHVLKIDDEADPGLDDGSSQTKAALAAEKKHLRQLKKRREELKEQLGQRGHALDVGRETMSRSRKVLEERTQACKDLEGQLHHIESESRGQVRRICEALLTIFPIEPLKSRTLQFTIRGIHLPNSVFDDTNRDEIAAALGFTAQLVYQLALYLSTPLPYPVEPFGSTSFISDPISIGLSQRRYPLHPTSVPYKFEYGVFLLNKDIEFLMNRAGLRMLDVRHTLPNLKYLLYVLTAGKGELPARKAGGVKALTGDGANADVRPWISHDGVPNAVSPKIDTTHMEANGGIGLKEGKDPVDPFGSSPPAQGLTHASTLPALQTGRID</sequence>
<dbReference type="PANTHER" id="PTHR15157">
    <property type="entry name" value="UV RADIATION RESISTANCE-ASSOCIATED GENE PROTEIN"/>
    <property type="match status" value="1"/>
</dbReference>
<dbReference type="GO" id="GO:0032991">
    <property type="term" value="C:protein-containing complex"/>
    <property type="evidence" value="ECO:0007669"/>
    <property type="project" value="UniProtKB-ARBA"/>
</dbReference>